<dbReference type="EMBL" id="CCKQ01017886">
    <property type="protein sequence ID" value="CDW89801.1"/>
    <property type="molecule type" value="Genomic_DNA"/>
</dbReference>
<dbReference type="GO" id="GO:0005634">
    <property type="term" value="C:nucleus"/>
    <property type="evidence" value="ECO:0007669"/>
    <property type="project" value="TreeGrafter"/>
</dbReference>
<feature type="compositionally biased region" description="Polar residues" evidence="1">
    <location>
        <begin position="1"/>
        <end position="12"/>
    </location>
</feature>
<dbReference type="OrthoDB" id="48130at2759"/>
<accession>A0A078B6E6</accession>
<gene>
    <name evidence="2" type="primary">Contig13882.g14819</name>
    <name evidence="2" type="ORF">STYLEM_18940</name>
</gene>
<keyword evidence="3" id="KW-1185">Reference proteome</keyword>
<dbReference type="InterPro" id="IPR039169">
    <property type="entry name" value="Abitram"/>
</dbReference>
<name>A0A078B6E6_STYLE</name>
<proteinExistence type="predicted"/>
<evidence type="ECO:0000313" key="3">
    <source>
        <dbReference type="Proteomes" id="UP000039865"/>
    </source>
</evidence>
<evidence type="ECO:0000256" key="1">
    <source>
        <dbReference type="SAM" id="MobiDB-lite"/>
    </source>
</evidence>
<dbReference type="PANTHER" id="PTHR13651">
    <property type="entry name" value="PROTEIN ABITRAM"/>
    <property type="match status" value="1"/>
</dbReference>
<reference evidence="2 3" key="1">
    <citation type="submission" date="2014-06" db="EMBL/GenBank/DDBJ databases">
        <authorList>
            <person name="Swart Estienne"/>
        </authorList>
    </citation>
    <scope>NUCLEOTIDE SEQUENCE [LARGE SCALE GENOMIC DNA]</scope>
    <source>
        <strain evidence="2 3">130c</strain>
    </source>
</reference>
<organism evidence="2 3">
    <name type="scientific">Stylonychia lemnae</name>
    <name type="common">Ciliate</name>
    <dbReference type="NCBI Taxonomy" id="5949"/>
    <lineage>
        <taxon>Eukaryota</taxon>
        <taxon>Sar</taxon>
        <taxon>Alveolata</taxon>
        <taxon>Ciliophora</taxon>
        <taxon>Intramacronucleata</taxon>
        <taxon>Spirotrichea</taxon>
        <taxon>Stichotrichia</taxon>
        <taxon>Sporadotrichida</taxon>
        <taxon>Oxytrichidae</taxon>
        <taxon>Stylonychinae</taxon>
        <taxon>Stylonychia</taxon>
    </lineage>
</organism>
<sequence length="242" mass="28044">MEETKQLQNSQGKGDLRQSHLKEEEDQDQLDYFAPPKFDNLIDRYYTRYYKKVNPKMISEMLGKLTDTTSDDQSCLDQYYFEHSNKLILFGISQKHEAVVNHATNPIISVNFDTDRKRQRGDNQVVGKSKSKINSLLYLIHLGGAIRLDPKTVVCEIKCQDGKYYKVRSFISNAHILELNKRLLANPEILALKVIFHSCQYLFTQPENEGYLAIFGVKKGDEQCKVLNKIELLNKDQYALEQ</sequence>
<evidence type="ECO:0000313" key="2">
    <source>
        <dbReference type="EMBL" id="CDW89801.1"/>
    </source>
</evidence>
<dbReference type="PANTHER" id="PTHR13651:SF0">
    <property type="entry name" value="PROTEIN ABITRAM"/>
    <property type="match status" value="1"/>
</dbReference>
<feature type="compositionally biased region" description="Basic and acidic residues" evidence="1">
    <location>
        <begin position="14"/>
        <end position="23"/>
    </location>
</feature>
<feature type="region of interest" description="Disordered" evidence="1">
    <location>
        <begin position="1"/>
        <end position="29"/>
    </location>
</feature>
<dbReference type="Proteomes" id="UP000039865">
    <property type="component" value="Unassembled WGS sequence"/>
</dbReference>
<protein>
    <submittedName>
        <fullName evidence="2">Uncharacterized protein</fullName>
    </submittedName>
</protein>
<dbReference type="InParanoid" id="A0A078B6E6"/>
<dbReference type="AlphaFoldDB" id="A0A078B6E6"/>